<dbReference type="SUPFAM" id="SSF52540">
    <property type="entry name" value="P-loop containing nucleoside triphosphate hydrolases"/>
    <property type="match status" value="1"/>
</dbReference>
<dbReference type="PANTHER" id="PTHR10285">
    <property type="entry name" value="URIDINE KINASE"/>
    <property type="match status" value="1"/>
</dbReference>
<keyword evidence="2" id="KW-1185">Reference proteome</keyword>
<keyword evidence="1" id="KW-0418">Kinase</keyword>
<dbReference type="Gene3D" id="3.40.50.300">
    <property type="entry name" value="P-loop containing nucleotide triphosphate hydrolases"/>
    <property type="match status" value="1"/>
</dbReference>
<dbReference type="Proteomes" id="UP000316801">
    <property type="component" value="Unassembled WGS sequence"/>
</dbReference>
<accession>A0A549T9C2</accession>
<dbReference type="RefSeq" id="WP_143125626.1">
    <property type="nucleotide sequence ID" value="NZ_VJMG01000031.1"/>
</dbReference>
<dbReference type="EMBL" id="VJMG01000031">
    <property type="protein sequence ID" value="TRL38456.1"/>
    <property type="molecule type" value="Genomic_DNA"/>
</dbReference>
<dbReference type="NCBIfam" id="NF006746">
    <property type="entry name" value="PRK09270.1-5"/>
    <property type="match status" value="1"/>
</dbReference>
<dbReference type="GO" id="GO:0016301">
    <property type="term" value="F:kinase activity"/>
    <property type="evidence" value="ECO:0007669"/>
    <property type="project" value="UniProtKB-KW"/>
</dbReference>
<organism evidence="1 2">
    <name type="scientific">Rhizobium straminoryzae</name>
    <dbReference type="NCBI Taxonomy" id="1387186"/>
    <lineage>
        <taxon>Bacteria</taxon>
        <taxon>Pseudomonadati</taxon>
        <taxon>Pseudomonadota</taxon>
        <taxon>Alphaproteobacteria</taxon>
        <taxon>Hyphomicrobiales</taxon>
        <taxon>Rhizobiaceae</taxon>
        <taxon>Rhizobium/Agrobacterium group</taxon>
        <taxon>Rhizobium</taxon>
    </lineage>
</organism>
<proteinExistence type="predicted"/>
<protein>
    <submittedName>
        <fullName evidence="1">Nucleoside/nucleotide kinase family protein</fullName>
    </submittedName>
</protein>
<name>A0A549T9C2_9HYPH</name>
<sequence>MTTLDDNARALARRLLDRYDGARLMAGIAGPPGSGKSTLADAVVAEINRERPGLAAVFPMDGFHFDDTVLTDMGRLAHKGAIDTFDVHGLRHMLSRLKGNEDAVVAVPVFDRAIEIARAGGRLIGRETGIIVCEGNYLLMCEKPWDRLKPIFDLTVMVKVEVAELRRRLRARWEGYGLDEAAILHKLDGNDLPNGMAIMAGSAEADVTIDN</sequence>
<comment type="caution">
    <text evidence="1">The sequence shown here is derived from an EMBL/GenBank/DDBJ whole genome shotgun (WGS) entry which is preliminary data.</text>
</comment>
<dbReference type="AlphaFoldDB" id="A0A549T9C2"/>
<evidence type="ECO:0000313" key="1">
    <source>
        <dbReference type="EMBL" id="TRL38456.1"/>
    </source>
</evidence>
<gene>
    <name evidence="1" type="ORF">FNA46_12960</name>
</gene>
<dbReference type="InterPro" id="IPR027417">
    <property type="entry name" value="P-loop_NTPase"/>
</dbReference>
<evidence type="ECO:0000313" key="2">
    <source>
        <dbReference type="Proteomes" id="UP000316801"/>
    </source>
</evidence>
<reference evidence="1 2" key="1">
    <citation type="submission" date="2019-07" db="EMBL/GenBank/DDBJ databases">
        <title>Ln-dependent methylotrophs.</title>
        <authorList>
            <person name="Tani A."/>
        </authorList>
    </citation>
    <scope>NUCLEOTIDE SEQUENCE [LARGE SCALE GENOMIC DNA]</scope>
    <source>
        <strain evidence="1 2">SM12</strain>
    </source>
</reference>
<keyword evidence="1" id="KW-0808">Transferase</keyword>